<evidence type="ECO:0000313" key="5">
    <source>
        <dbReference type="EMBL" id="GAG80415.1"/>
    </source>
</evidence>
<evidence type="ECO:0000256" key="1">
    <source>
        <dbReference type="ARBA" id="ARBA00005104"/>
    </source>
</evidence>
<dbReference type="InterPro" id="IPR002734">
    <property type="entry name" value="RibDG_C"/>
</dbReference>
<dbReference type="AlphaFoldDB" id="X1AD50"/>
<feature type="domain" description="Bacterial bifunctional deaminase-reductase C-terminal" evidence="4">
    <location>
        <begin position="10"/>
        <end position="94"/>
    </location>
</feature>
<dbReference type="InterPro" id="IPR050765">
    <property type="entry name" value="Riboflavin_Biosynth_HTPR"/>
</dbReference>
<organism evidence="5">
    <name type="scientific">marine sediment metagenome</name>
    <dbReference type="NCBI Taxonomy" id="412755"/>
    <lineage>
        <taxon>unclassified sequences</taxon>
        <taxon>metagenomes</taxon>
        <taxon>ecological metagenomes</taxon>
    </lineage>
</organism>
<keyword evidence="3" id="KW-0560">Oxidoreductase</keyword>
<sequence length="107" mass="11245">LLELPSAEGRVDLEKLLKVLGQREITSVLVEGGGILLGSLFDGGLVDKVIAFIAPIIIGGKEAKTAASGKGVDKVVDSLKLERVSVEKLGEDLMVCGYVSAKPQKQE</sequence>
<dbReference type="Gene3D" id="3.40.430.10">
    <property type="entry name" value="Dihydrofolate Reductase, subunit A"/>
    <property type="match status" value="1"/>
</dbReference>
<protein>
    <recommendedName>
        <fullName evidence="4">Bacterial bifunctional deaminase-reductase C-terminal domain-containing protein</fullName>
    </recommendedName>
</protein>
<accession>X1AD50</accession>
<proteinExistence type="predicted"/>
<dbReference type="GO" id="GO:0009231">
    <property type="term" value="P:riboflavin biosynthetic process"/>
    <property type="evidence" value="ECO:0007669"/>
    <property type="project" value="InterPro"/>
</dbReference>
<evidence type="ECO:0000256" key="2">
    <source>
        <dbReference type="ARBA" id="ARBA00022857"/>
    </source>
</evidence>
<evidence type="ECO:0000256" key="3">
    <source>
        <dbReference type="ARBA" id="ARBA00023002"/>
    </source>
</evidence>
<comment type="caution">
    <text evidence="5">The sequence shown here is derived from an EMBL/GenBank/DDBJ whole genome shotgun (WGS) entry which is preliminary data.</text>
</comment>
<dbReference type="InterPro" id="IPR024072">
    <property type="entry name" value="DHFR-like_dom_sf"/>
</dbReference>
<reference evidence="5" key="1">
    <citation type="journal article" date="2014" name="Front. Microbiol.">
        <title>High frequency of phylogenetically diverse reductive dehalogenase-homologous genes in deep subseafloor sedimentary metagenomes.</title>
        <authorList>
            <person name="Kawai M."/>
            <person name="Futagami T."/>
            <person name="Toyoda A."/>
            <person name="Takaki Y."/>
            <person name="Nishi S."/>
            <person name="Hori S."/>
            <person name="Arai W."/>
            <person name="Tsubouchi T."/>
            <person name="Morono Y."/>
            <person name="Uchiyama I."/>
            <person name="Ito T."/>
            <person name="Fujiyama A."/>
            <person name="Inagaki F."/>
            <person name="Takami H."/>
        </authorList>
    </citation>
    <scope>NUCLEOTIDE SEQUENCE</scope>
    <source>
        <strain evidence="5">Expedition CK06-06</strain>
    </source>
</reference>
<dbReference type="EMBL" id="BART01016337">
    <property type="protein sequence ID" value="GAG80415.1"/>
    <property type="molecule type" value="Genomic_DNA"/>
</dbReference>
<comment type="pathway">
    <text evidence="1">Cofactor biosynthesis; riboflavin biosynthesis.</text>
</comment>
<gene>
    <name evidence="5" type="ORF">S01H4_31450</name>
</gene>
<dbReference type="Pfam" id="PF01872">
    <property type="entry name" value="RibD_C"/>
    <property type="match status" value="1"/>
</dbReference>
<keyword evidence="2" id="KW-0521">NADP</keyword>
<name>X1AD50_9ZZZZ</name>
<dbReference type="GO" id="GO:0008703">
    <property type="term" value="F:5-amino-6-(5-phosphoribosylamino)uracil reductase activity"/>
    <property type="evidence" value="ECO:0007669"/>
    <property type="project" value="InterPro"/>
</dbReference>
<feature type="non-terminal residue" evidence="5">
    <location>
        <position position="1"/>
    </location>
</feature>
<dbReference type="PANTHER" id="PTHR38011">
    <property type="entry name" value="DIHYDROFOLATE REDUCTASE FAMILY PROTEIN (AFU_ORTHOLOGUE AFUA_8G06820)"/>
    <property type="match status" value="1"/>
</dbReference>
<evidence type="ECO:0000259" key="4">
    <source>
        <dbReference type="Pfam" id="PF01872"/>
    </source>
</evidence>
<dbReference type="SUPFAM" id="SSF53597">
    <property type="entry name" value="Dihydrofolate reductase-like"/>
    <property type="match status" value="1"/>
</dbReference>
<dbReference type="PANTHER" id="PTHR38011:SF7">
    <property type="entry name" value="2,5-DIAMINO-6-RIBOSYLAMINO-4(3H)-PYRIMIDINONE 5'-PHOSPHATE REDUCTASE"/>
    <property type="match status" value="1"/>
</dbReference>